<dbReference type="SUPFAM" id="SSF55486">
    <property type="entry name" value="Metalloproteases ('zincins'), catalytic domain"/>
    <property type="match status" value="1"/>
</dbReference>
<dbReference type="Pfam" id="PF17900">
    <property type="entry name" value="Peptidase_M1_N"/>
    <property type="match status" value="1"/>
</dbReference>
<dbReference type="VEuPathDB" id="FungiDB:GMDG_06546"/>
<evidence type="ECO:0000256" key="13">
    <source>
        <dbReference type="PIRSR" id="PIRSR634015-3"/>
    </source>
</evidence>
<evidence type="ECO:0000259" key="14">
    <source>
        <dbReference type="SMART" id="SM01263"/>
    </source>
</evidence>
<dbReference type="EMBL" id="KV441420">
    <property type="protein sequence ID" value="OAF54534.1"/>
    <property type="molecule type" value="Genomic_DNA"/>
</dbReference>
<dbReference type="Gene3D" id="2.60.40.1730">
    <property type="entry name" value="tricorn interacting facor f3 domain"/>
    <property type="match status" value="1"/>
</dbReference>
<dbReference type="FunFam" id="1.10.390.10:FF:000009">
    <property type="entry name" value="Leukotriene A(4) hydrolase"/>
    <property type="match status" value="1"/>
</dbReference>
<sequence length="656" mass="73367">MKLLISLTRSLASLPTRISVSAVRAPFPKAQIRSMATSEIASKTRRDQCTLSNYDCWTTKHTIADLFIDFKNQKLDGTVTLQLESLTEKESKIIILDTSFVDVTSISVNGQLAESGSWSVAPRTGPLGSALTVEIQGGESKGQVVELAMEVSTTDKCTALQWLTPAQTKSDTPYMFSQCQAIHARSMFPCQDTPDVKSTYDFLIHSTLPVIASGVSVEGEQGVDFKSKTGAKLYHFKQDIPMTAYLFALASGDIATAQIGPRSTVAASPKELEASKWELERDTENFIKIAEKLISPYVWGQYNVLVLPASFPYGGMENPIYTFATPTLISGDRENVDVIAHELSHSWSGNLVSAAAWEHFWLNEGWTTYLERRLQAAVHGEAYRDFSAIIGWKALEDAVNLFGSEHDYTKLVPDLKGLDPDDAFSTIPYEKGFHFLYYIEKLVGKDKFDQFIPHYFNTWAQKSLDSFEFKDTLINFFSGDAQAAEMVKEIDWDAWFYKPGMPPKPEFDTSLVDKAYALADRWTSSVNFEPSLEDIEGFSANQTVVFLESLLTSFSRSPLLPNQTTLLGNTYLLFKTRNVELSARFLQLGLLAKDENAYAPTAELLGRVGRMKFVRPLYRKFASADRELALKTYEANKGFYHPICNAMVAKDFGEKQ</sequence>
<feature type="binding site" evidence="12">
    <location>
        <begin position="178"/>
        <end position="180"/>
    </location>
    <ligand>
        <name>a peptide</name>
        <dbReference type="ChEBI" id="CHEBI:60466"/>
    </ligand>
</feature>
<evidence type="ECO:0000256" key="2">
    <source>
        <dbReference type="ARBA" id="ARBA00004496"/>
    </source>
</evidence>
<dbReference type="InterPro" id="IPR034015">
    <property type="entry name" value="M1_LTA4H"/>
</dbReference>
<dbReference type="GO" id="GO:0005829">
    <property type="term" value="C:cytosol"/>
    <property type="evidence" value="ECO:0007669"/>
    <property type="project" value="TreeGrafter"/>
</dbReference>
<evidence type="ECO:0000256" key="5">
    <source>
        <dbReference type="ARBA" id="ARBA00022670"/>
    </source>
</evidence>
<keyword evidence="9" id="KW-0482">Metalloprotease</keyword>
<dbReference type="FunFam" id="3.30.2010.30:FF:000001">
    <property type="entry name" value="Leukotriene A(4) hydrolase"/>
    <property type="match status" value="1"/>
</dbReference>
<keyword evidence="5" id="KW-0645">Protease</keyword>
<evidence type="ECO:0000256" key="7">
    <source>
        <dbReference type="ARBA" id="ARBA00022801"/>
    </source>
</evidence>
<dbReference type="RefSeq" id="XP_024319838.1">
    <property type="nucleotide sequence ID" value="XM_024472700.1"/>
</dbReference>
<dbReference type="Pfam" id="PF01433">
    <property type="entry name" value="Peptidase_M1"/>
    <property type="match status" value="1"/>
</dbReference>
<comment type="subcellular location">
    <subcellularLocation>
        <location evidence="2">Cytoplasm</location>
    </subcellularLocation>
    <subcellularLocation>
        <location evidence="1">Nucleus</location>
    </subcellularLocation>
</comment>
<dbReference type="eggNOG" id="KOG1047">
    <property type="taxonomic scope" value="Eukaryota"/>
</dbReference>
<organism evidence="15">
    <name type="scientific">Pseudogymnoascus destructans</name>
    <dbReference type="NCBI Taxonomy" id="655981"/>
    <lineage>
        <taxon>Eukaryota</taxon>
        <taxon>Fungi</taxon>
        <taxon>Dikarya</taxon>
        <taxon>Ascomycota</taxon>
        <taxon>Pezizomycotina</taxon>
        <taxon>Leotiomycetes</taxon>
        <taxon>Thelebolales</taxon>
        <taxon>Thelebolaceae</taxon>
        <taxon>Pseudogymnoascus</taxon>
    </lineage>
</organism>
<dbReference type="GO" id="GO:0005634">
    <property type="term" value="C:nucleus"/>
    <property type="evidence" value="ECO:0007669"/>
    <property type="project" value="UniProtKB-SubCell"/>
</dbReference>
<protein>
    <recommendedName>
        <fullName evidence="14">Peptidase M1 leukotriene A4 hydrolase/aminopeptidase C-terminal domain-containing protein</fullName>
    </recommendedName>
</protein>
<dbReference type="GO" id="GO:0004301">
    <property type="term" value="F:epoxide hydrolase activity"/>
    <property type="evidence" value="ECO:0007669"/>
    <property type="project" value="TreeGrafter"/>
</dbReference>
<gene>
    <name evidence="15" type="ORF">VC83_09256</name>
</gene>
<dbReference type="PRINTS" id="PR00756">
    <property type="entry name" value="ALADIPTASE"/>
</dbReference>
<dbReference type="GO" id="GO:0008270">
    <property type="term" value="F:zinc ion binding"/>
    <property type="evidence" value="ECO:0007669"/>
    <property type="project" value="InterPro"/>
</dbReference>
<dbReference type="GO" id="GO:0008237">
    <property type="term" value="F:metallopeptidase activity"/>
    <property type="evidence" value="ECO:0007669"/>
    <property type="project" value="UniProtKB-KW"/>
</dbReference>
<keyword evidence="4" id="KW-0963">Cytoplasm</keyword>
<evidence type="ECO:0000256" key="9">
    <source>
        <dbReference type="ARBA" id="ARBA00023049"/>
    </source>
</evidence>
<feature type="binding site" evidence="12">
    <location>
        <begin position="610"/>
        <end position="612"/>
    </location>
    <ligand>
        <name>a peptide</name>
        <dbReference type="ChEBI" id="CHEBI:60466"/>
    </ligand>
</feature>
<dbReference type="CDD" id="cd09599">
    <property type="entry name" value="M1_LTA4H"/>
    <property type="match status" value="1"/>
</dbReference>
<dbReference type="AlphaFoldDB" id="A0A177A0Q8"/>
<dbReference type="GO" id="GO:0004177">
    <property type="term" value="F:aminopeptidase activity"/>
    <property type="evidence" value="ECO:0007669"/>
    <property type="project" value="TreeGrafter"/>
</dbReference>
<dbReference type="InterPro" id="IPR014782">
    <property type="entry name" value="Peptidase_M1_dom"/>
</dbReference>
<evidence type="ECO:0000256" key="4">
    <source>
        <dbReference type="ARBA" id="ARBA00022490"/>
    </source>
</evidence>
<dbReference type="PANTHER" id="PTHR45726">
    <property type="entry name" value="LEUKOTRIENE A-4 HYDROLASE"/>
    <property type="match status" value="1"/>
</dbReference>
<comment type="cofactor">
    <cofactor evidence="13">
        <name>Zn(2+)</name>
        <dbReference type="ChEBI" id="CHEBI:29105"/>
    </cofactor>
    <text evidence="13">Binds 1 zinc ion per subunit.</text>
</comment>
<feature type="active site" description="Proton donor" evidence="11">
    <location>
        <position position="429"/>
    </location>
</feature>
<comment type="similarity">
    <text evidence="3">Belongs to the peptidase M1 family.</text>
</comment>
<dbReference type="GeneID" id="36292292"/>
<dbReference type="Proteomes" id="UP000077154">
    <property type="component" value="Unassembled WGS sequence"/>
</dbReference>
<dbReference type="FunFam" id="1.25.40.320:FF:000001">
    <property type="entry name" value="Leukotriene A(4) hydrolase"/>
    <property type="match status" value="1"/>
</dbReference>
<keyword evidence="6 13" id="KW-0479">Metal-binding</keyword>
<evidence type="ECO:0000256" key="3">
    <source>
        <dbReference type="ARBA" id="ARBA00010136"/>
    </source>
</evidence>
<dbReference type="Gene3D" id="3.30.2010.30">
    <property type="match status" value="1"/>
</dbReference>
<dbReference type="Gene3D" id="1.10.390.10">
    <property type="entry name" value="Neutral Protease Domain 2"/>
    <property type="match status" value="1"/>
</dbReference>
<evidence type="ECO:0000313" key="15">
    <source>
        <dbReference type="EMBL" id="OAF54534.1"/>
    </source>
</evidence>
<dbReference type="SMART" id="SM01263">
    <property type="entry name" value="Leuk-A4-hydro_C"/>
    <property type="match status" value="1"/>
</dbReference>
<evidence type="ECO:0000256" key="12">
    <source>
        <dbReference type="PIRSR" id="PIRSR634015-2"/>
    </source>
</evidence>
<dbReference type="FunFam" id="2.60.40.1730:FF:000004">
    <property type="entry name" value="Leukotriene A(4) hydrolase"/>
    <property type="match status" value="1"/>
</dbReference>
<feature type="domain" description="Peptidase M1 leukotriene A4 hydrolase/aminopeptidase C-terminal" evidence="14">
    <location>
        <begin position="510"/>
        <end position="652"/>
    </location>
</feature>
<dbReference type="InterPro" id="IPR016024">
    <property type="entry name" value="ARM-type_fold"/>
</dbReference>
<dbReference type="SUPFAM" id="SSF48371">
    <property type="entry name" value="ARM repeat"/>
    <property type="match status" value="1"/>
</dbReference>
<evidence type="ECO:0000256" key="6">
    <source>
        <dbReference type="ARBA" id="ARBA00022723"/>
    </source>
</evidence>
<keyword evidence="7" id="KW-0378">Hydrolase</keyword>
<dbReference type="InterPro" id="IPR015211">
    <property type="entry name" value="Peptidase_M1_C"/>
</dbReference>
<evidence type="ECO:0000256" key="1">
    <source>
        <dbReference type="ARBA" id="ARBA00004123"/>
    </source>
</evidence>
<dbReference type="InterPro" id="IPR042097">
    <property type="entry name" value="Aminopeptidase_N-like_N_sf"/>
</dbReference>
<feature type="binding site" evidence="13">
    <location>
        <position position="364"/>
    </location>
    <ligand>
        <name>Zn(2+)</name>
        <dbReference type="ChEBI" id="CHEBI:29105"/>
        <note>catalytic</note>
    </ligand>
</feature>
<accession>A0A177A0Q8</accession>
<dbReference type="PANTHER" id="PTHR45726:SF3">
    <property type="entry name" value="LEUKOTRIENE A-4 HYDROLASE"/>
    <property type="match status" value="1"/>
</dbReference>
<evidence type="ECO:0000256" key="8">
    <source>
        <dbReference type="ARBA" id="ARBA00022833"/>
    </source>
</evidence>
<evidence type="ECO:0000256" key="10">
    <source>
        <dbReference type="ARBA" id="ARBA00023242"/>
    </source>
</evidence>
<dbReference type="Gene3D" id="1.25.40.320">
    <property type="entry name" value="Peptidase M1, leukotriene A4 hydrolase/aminopeptidase C-terminal domain"/>
    <property type="match status" value="1"/>
</dbReference>
<keyword evidence="8 13" id="KW-0862">Zinc</keyword>
<dbReference type="OrthoDB" id="79562at2759"/>
<feature type="active site" description="Proton acceptor" evidence="11">
    <location>
        <position position="342"/>
    </location>
</feature>
<feature type="binding site" evidence="13">
    <location>
        <position position="345"/>
    </location>
    <ligand>
        <name>Zn(2+)</name>
        <dbReference type="ChEBI" id="CHEBI:29105"/>
        <note>catalytic</note>
    </ligand>
</feature>
<dbReference type="InterPro" id="IPR049980">
    <property type="entry name" value="LTA4H_cat"/>
</dbReference>
<dbReference type="SUPFAM" id="SSF63737">
    <property type="entry name" value="Leukotriene A4 hydrolase N-terminal domain"/>
    <property type="match status" value="1"/>
</dbReference>
<dbReference type="InterPro" id="IPR038502">
    <property type="entry name" value="M1_LTA-4_hydro/amino_C_sf"/>
</dbReference>
<keyword evidence="10" id="KW-0539">Nucleus</keyword>
<feature type="binding site" evidence="12">
    <location>
        <begin position="312"/>
        <end position="317"/>
    </location>
    <ligand>
        <name>a peptide</name>
        <dbReference type="ChEBI" id="CHEBI:60466"/>
    </ligand>
</feature>
<dbReference type="InterPro" id="IPR001930">
    <property type="entry name" value="Peptidase_M1"/>
</dbReference>
<dbReference type="GO" id="GO:0006508">
    <property type="term" value="P:proteolysis"/>
    <property type="evidence" value="ECO:0007669"/>
    <property type="project" value="UniProtKB-KW"/>
</dbReference>
<feature type="binding site" evidence="13">
    <location>
        <position position="341"/>
    </location>
    <ligand>
        <name>Zn(2+)</name>
        <dbReference type="ChEBI" id="CHEBI:29105"/>
        <note>catalytic</note>
    </ligand>
</feature>
<dbReference type="InterPro" id="IPR027268">
    <property type="entry name" value="Peptidase_M4/M1_CTD_sf"/>
</dbReference>
<reference evidence="15" key="1">
    <citation type="submission" date="2016-03" db="EMBL/GenBank/DDBJ databases">
        <title>Updated assembly of Pseudogymnoascus destructans, the fungus causing white-nose syndrome of bats.</title>
        <authorList>
            <person name="Palmer J.M."/>
            <person name="Drees K.P."/>
            <person name="Foster J.T."/>
            <person name="Lindner D.L."/>
        </authorList>
    </citation>
    <scope>NUCLEOTIDE SEQUENCE [LARGE SCALE GENOMIC DNA]</scope>
    <source>
        <strain evidence="15">20631-21</strain>
    </source>
</reference>
<proteinExistence type="inferred from homology"/>
<dbReference type="InterPro" id="IPR045357">
    <property type="entry name" value="Aminopeptidase_N-like_N"/>
</dbReference>
<evidence type="ECO:0000256" key="11">
    <source>
        <dbReference type="PIRSR" id="PIRSR634015-1"/>
    </source>
</evidence>
<name>A0A177A0Q8_9PEZI</name>
<dbReference type="Pfam" id="PF09127">
    <property type="entry name" value="Leuk-A4-hydro_C"/>
    <property type="match status" value="1"/>
</dbReference>